<dbReference type="Proteomes" id="UP000004384">
    <property type="component" value="Unassembled WGS sequence"/>
</dbReference>
<dbReference type="Gene3D" id="3.90.550.10">
    <property type="entry name" value="Spore Coat Polysaccharide Biosynthesis Protein SpsA, Chain A"/>
    <property type="match status" value="1"/>
</dbReference>
<organism evidence="2 3">
    <name type="scientific">Corynebacterium tuberculostearicum SK141</name>
    <dbReference type="NCBI Taxonomy" id="553206"/>
    <lineage>
        <taxon>Bacteria</taxon>
        <taxon>Bacillati</taxon>
        <taxon>Actinomycetota</taxon>
        <taxon>Actinomycetes</taxon>
        <taxon>Mycobacteriales</taxon>
        <taxon>Corynebacteriaceae</taxon>
        <taxon>Corynebacterium</taxon>
    </lineage>
</organism>
<feature type="domain" description="Glycosyltransferase 2-like" evidence="1">
    <location>
        <begin position="146"/>
        <end position="253"/>
    </location>
</feature>
<dbReference type="PANTHER" id="PTHR43685">
    <property type="entry name" value="GLYCOSYLTRANSFERASE"/>
    <property type="match status" value="1"/>
</dbReference>
<reference evidence="2 3" key="1">
    <citation type="submission" date="2009-06" db="EMBL/GenBank/DDBJ databases">
        <authorList>
            <person name="Dodson R."/>
            <person name="Sebastian Y."/>
            <person name="Madupu R."/>
            <person name="Durkin A.S."/>
            <person name="Torralba M."/>
            <person name="Methe B."/>
            <person name="Sutton G.G."/>
            <person name="Strausberg R.L."/>
            <person name="Nelson K.E."/>
        </authorList>
    </citation>
    <scope>NUCLEOTIDE SEQUENCE [LARGE SCALE GENOMIC DNA]</scope>
    <source>
        <strain evidence="2 3">SK141</strain>
    </source>
</reference>
<dbReference type="EC" id="2.4.-.-" evidence="2"/>
<dbReference type="SUPFAM" id="SSF53448">
    <property type="entry name" value="Nucleotide-diphospho-sugar transferases"/>
    <property type="match status" value="1"/>
</dbReference>
<dbReference type="InterPro" id="IPR050834">
    <property type="entry name" value="Glycosyltransf_2"/>
</dbReference>
<accession>C6R9N7</accession>
<dbReference type="Pfam" id="PF00535">
    <property type="entry name" value="Glycos_transf_2"/>
    <property type="match status" value="1"/>
</dbReference>
<keyword evidence="2" id="KW-0808">Transferase</keyword>
<sequence>MNPKVLLSTAGRLQHRVALKMYALLLRSISRQTYVHGSVSGRELLKAVSSEIEASRQVETRLYSQQLFNHFPSVRMPFSGQLTSRLGKNLELICAFRQCALWYEQGGLMGDNGAQAGSFKRQSKAVWDEVRRCSQAIFPGPSVLDVVVPVHNNGIFLLAKCLPSLVANEAWKRMRVLIVDDASDDDRTKEILTELESGIRNVEVIRLKGTPSGSASVPRNKGLSKATSGLVSFLDPDNEISVGGYDELLRQFYSGSKRPDAATGYQLKVGKRLSANSRHTFRRRKIVSNPKSLLQQAHRFPVISTQASVIDLQFLQNCSLNFIEGAVGQDTVFGWEILLKANRIVLCSRPYIVYYAERNDSVTNEIGTEYFSKALIRERAQSKLLRKYGLIQRFRKYQLEPTMSEVYKPKLDSLQGDNLIYAEKVLEEIYRLYDA</sequence>
<dbReference type="InterPro" id="IPR029044">
    <property type="entry name" value="Nucleotide-diphossugar_trans"/>
</dbReference>
<dbReference type="PANTHER" id="PTHR43685:SF11">
    <property type="entry name" value="GLYCOSYLTRANSFERASE TAGX-RELATED"/>
    <property type="match status" value="1"/>
</dbReference>
<evidence type="ECO:0000313" key="2">
    <source>
        <dbReference type="EMBL" id="EET77394.1"/>
    </source>
</evidence>
<gene>
    <name evidence="2" type="ORF">CORTU0001_0604</name>
</gene>
<comment type="caution">
    <text evidence="2">The sequence shown here is derived from an EMBL/GenBank/DDBJ whole genome shotgun (WGS) entry which is preliminary data.</text>
</comment>
<name>C6R9N7_9CORY</name>
<dbReference type="AlphaFoldDB" id="C6R9N7"/>
<dbReference type="GO" id="GO:0016757">
    <property type="term" value="F:glycosyltransferase activity"/>
    <property type="evidence" value="ECO:0007669"/>
    <property type="project" value="UniProtKB-KW"/>
</dbReference>
<evidence type="ECO:0000259" key="1">
    <source>
        <dbReference type="Pfam" id="PF00535"/>
    </source>
</evidence>
<keyword evidence="2" id="KW-0328">Glycosyltransferase</keyword>
<dbReference type="InterPro" id="IPR001173">
    <property type="entry name" value="Glyco_trans_2-like"/>
</dbReference>
<dbReference type="CDD" id="cd00761">
    <property type="entry name" value="Glyco_tranf_GTA_type"/>
    <property type="match status" value="1"/>
</dbReference>
<protein>
    <submittedName>
        <fullName evidence="2">Glycosyltransferase, group 2 family protein</fullName>
        <ecNumber evidence="2">2.4.-.-</ecNumber>
    </submittedName>
</protein>
<proteinExistence type="predicted"/>
<dbReference type="EMBL" id="ACVP01000020">
    <property type="protein sequence ID" value="EET77394.1"/>
    <property type="molecule type" value="Genomic_DNA"/>
</dbReference>
<evidence type="ECO:0000313" key="3">
    <source>
        <dbReference type="Proteomes" id="UP000004384"/>
    </source>
</evidence>